<dbReference type="InterPro" id="IPR046373">
    <property type="entry name" value="Acyl-CoA_Oxase/DH_mid-dom_sf"/>
</dbReference>
<dbReference type="Gene3D" id="1.20.140.10">
    <property type="entry name" value="Butyryl-CoA Dehydrogenase, subunit A, domain 3"/>
    <property type="match status" value="1"/>
</dbReference>
<evidence type="ECO:0000256" key="4">
    <source>
        <dbReference type="ARBA" id="ARBA00022827"/>
    </source>
</evidence>
<dbReference type="InterPro" id="IPR037069">
    <property type="entry name" value="AcylCoA_DH/ox_N_sf"/>
</dbReference>
<dbReference type="InterPro" id="IPR009100">
    <property type="entry name" value="AcylCoA_DH/oxidase_NM_dom_sf"/>
</dbReference>
<feature type="domain" description="Acyl-CoA dehydrogenase/oxidase C-terminal" evidence="6">
    <location>
        <begin position="186"/>
        <end position="300"/>
    </location>
</feature>
<protein>
    <submittedName>
        <fullName evidence="7">Acyl-CoA dehydrogenase family protein</fullName>
    </submittedName>
</protein>
<dbReference type="Gene3D" id="1.10.540.10">
    <property type="entry name" value="Acyl-CoA dehydrogenase/oxidase, N-terminal domain"/>
    <property type="match status" value="1"/>
</dbReference>
<accession>A0ABV9RWA0</accession>
<dbReference type="PANTHER" id="PTHR43884:SF20">
    <property type="entry name" value="ACYL-COA DEHYDROGENASE FADE28"/>
    <property type="match status" value="1"/>
</dbReference>
<comment type="cofactor">
    <cofactor evidence="1">
        <name>FAD</name>
        <dbReference type="ChEBI" id="CHEBI:57692"/>
    </cofactor>
</comment>
<dbReference type="RefSeq" id="WP_378055567.1">
    <property type="nucleotide sequence ID" value="NZ_JBHSIS010000003.1"/>
</dbReference>
<comment type="similarity">
    <text evidence="2">Belongs to the acyl-CoA dehydrogenase family.</text>
</comment>
<dbReference type="InterPro" id="IPR036250">
    <property type="entry name" value="AcylCo_DH-like_C"/>
</dbReference>
<evidence type="ECO:0000313" key="7">
    <source>
        <dbReference type="EMBL" id="MFC4853625.1"/>
    </source>
</evidence>
<reference evidence="8" key="1">
    <citation type="journal article" date="2019" name="Int. J. Syst. Evol. Microbiol.">
        <title>The Global Catalogue of Microorganisms (GCM) 10K type strain sequencing project: providing services to taxonomists for standard genome sequencing and annotation.</title>
        <authorList>
            <consortium name="The Broad Institute Genomics Platform"/>
            <consortium name="The Broad Institute Genome Sequencing Center for Infectious Disease"/>
            <person name="Wu L."/>
            <person name="Ma J."/>
        </authorList>
    </citation>
    <scope>NUCLEOTIDE SEQUENCE [LARGE SCALE GENOMIC DNA]</scope>
    <source>
        <strain evidence="8">ZS-22-S1</strain>
    </source>
</reference>
<keyword evidence="5" id="KW-0560">Oxidoreductase</keyword>
<dbReference type="PANTHER" id="PTHR43884">
    <property type="entry name" value="ACYL-COA DEHYDROGENASE"/>
    <property type="match status" value="1"/>
</dbReference>
<evidence type="ECO:0000313" key="8">
    <source>
        <dbReference type="Proteomes" id="UP001595859"/>
    </source>
</evidence>
<dbReference type="Proteomes" id="UP001595859">
    <property type="component" value="Unassembled WGS sequence"/>
</dbReference>
<evidence type="ECO:0000256" key="5">
    <source>
        <dbReference type="ARBA" id="ARBA00023002"/>
    </source>
</evidence>
<dbReference type="SUPFAM" id="SSF56645">
    <property type="entry name" value="Acyl-CoA dehydrogenase NM domain-like"/>
    <property type="match status" value="1"/>
</dbReference>
<evidence type="ECO:0000256" key="3">
    <source>
        <dbReference type="ARBA" id="ARBA00022630"/>
    </source>
</evidence>
<sequence>MDFALDDTQQAVAGLARDVLAREPDPESAWKALGQAGLLSGEGFGVLETALVLTEVGRAAAPLPALSTLALGVLPIVHCGADRHRALLPPVAAGERYLTAALRGEVTADRDRLTGTAVGVPDAARAHRLLVPAGDTVFLVAPSDAALTGTYSASGAPEHTVVLDGVRGDRLCDTVELRRFALAGACAYGDGLLAGALALTAGHVRTREQFGRPLATFQAVAQQIADVYIASRTLHLAAWSAIWRLAEGRDPDLDPDDDLAIAAYWLAEEAMPALHTCHHLHGGLGVDDSYAMHRYYSATKDLVRLIGGVEHRLAAV</sequence>
<keyword evidence="3" id="KW-0285">Flavoprotein</keyword>
<dbReference type="SUPFAM" id="SSF47203">
    <property type="entry name" value="Acyl-CoA dehydrogenase C-terminal domain-like"/>
    <property type="match status" value="1"/>
</dbReference>
<evidence type="ECO:0000256" key="1">
    <source>
        <dbReference type="ARBA" id="ARBA00001974"/>
    </source>
</evidence>
<evidence type="ECO:0000259" key="6">
    <source>
        <dbReference type="Pfam" id="PF00441"/>
    </source>
</evidence>
<dbReference type="InterPro" id="IPR009075">
    <property type="entry name" value="AcylCo_DH/oxidase_C"/>
</dbReference>
<organism evidence="7 8">
    <name type="scientific">Actinophytocola glycyrrhizae</name>
    <dbReference type="NCBI Taxonomy" id="2044873"/>
    <lineage>
        <taxon>Bacteria</taxon>
        <taxon>Bacillati</taxon>
        <taxon>Actinomycetota</taxon>
        <taxon>Actinomycetes</taxon>
        <taxon>Pseudonocardiales</taxon>
        <taxon>Pseudonocardiaceae</taxon>
    </lineage>
</organism>
<dbReference type="Pfam" id="PF00441">
    <property type="entry name" value="Acyl-CoA_dh_1"/>
    <property type="match status" value="1"/>
</dbReference>
<dbReference type="Gene3D" id="2.40.110.10">
    <property type="entry name" value="Butyryl-CoA Dehydrogenase, subunit A, domain 2"/>
    <property type="match status" value="1"/>
</dbReference>
<keyword evidence="4" id="KW-0274">FAD</keyword>
<name>A0ABV9RWA0_9PSEU</name>
<evidence type="ECO:0000256" key="2">
    <source>
        <dbReference type="ARBA" id="ARBA00009347"/>
    </source>
</evidence>
<dbReference type="EMBL" id="JBHSIS010000003">
    <property type="protein sequence ID" value="MFC4853625.1"/>
    <property type="molecule type" value="Genomic_DNA"/>
</dbReference>
<keyword evidence="8" id="KW-1185">Reference proteome</keyword>
<gene>
    <name evidence="7" type="ORF">ACFPCV_08905</name>
</gene>
<comment type="caution">
    <text evidence="7">The sequence shown here is derived from an EMBL/GenBank/DDBJ whole genome shotgun (WGS) entry which is preliminary data.</text>
</comment>
<proteinExistence type="inferred from homology"/>